<dbReference type="GO" id="GO:0009190">
    <property type="term" value="P:cyclic nucleotide biosynthetic process"/>
    <property type="evidence" value="ECO:0007669"/>
    <property type="project" value="InterPro"/>
</dbReference>
<evidence type="ECO:0000313" key="3">
    <source>
        <dbReference type="EMBL" id="RKE92144.1"/>
    </source>
</evidence>
<feature type="transmembrane region" description="Helical" evidence="1">
    <location>
        <begin position="131"/>
        <end position="149"/>
    </location>
</feature>
<dbReference type="OrthoDB" id="9768499at2"/>
<organism evidence="3 4">
    <name type="scientific">Ichthyenterobacterium magnum</name>
    <dbReference type="NCBI Taxonomy" id="1230530"/>
    <lineage>
        <taxon>Bacteria</taxon>
        <taxon>Pseudomonadati</taxon>
        <taxon>Bacteroidota</taxon>
        <taxon>Flavobacteriia</taxon>
        <taxon>Flavobacteriales</taxon>
        <taxon>Flavobacteriaceae</taxon>
        <taxon>Ichthyenterobacterium</taxon>
    </lineage>
</organism>
<dbReference type="PROSITE" id="PS50125">
    <property type="entry name" value="GUANYLATE_CYCLASE_2"/>
    <property type="match status" value="1"/>
</dbReference>
<dbReference type="InterPro" id="IPR029787">
    <property type="entry name" value="Nucleotide_cyclase"/>
</dbReference>
<keyword evidence="4" id="KW-1185">Reference proteome</keyword>
<dbReference type="EMBL" id="RAQJ01000004">
    <property type="protein sequence ID" value="RKE92144.1"/>
    <property type="molecule type" value="Genomic_DNA"/>
</dbReference>
<dbReference type="AlphaFoldDB" id="A0A420DGD0"/>
<feature type="transmembrane region" description="Helical" evidence="1">
    <location>
        <begin position="83"/>
        <end position="111"/>
    </location>
</feature>
<proteinExistence type="predicted"/>
<comment type="caution">
    <text evidence="3">The sequence shown here is derived from an EMBL/GenBank/DDBJ whole genome shotgun (WGS) entry which is preliminary data.</text>
</comment>
<protein>
    <submittedName>
        <fullName evidence="3">Adenylate cyclase</fullName>
    </submittedName>
</protein>
<feature type="transmembrane region" description="Helical" evidence="1">
    <location>
        <begin position="12"/>
        <end position="31"/>
    </location>
</feature>
<evidence type="ECO:0000256" key="1">
    <source>
        <dbReference type="SAM" id="Phobius"/>
    </source>
</evidence>
<dbReference type="SUPFAM" id="SSF55073">
    <property type="entry name" value="Nucleotide cyclase"/>
    <property type="match status" value="1"/>
</dbReference>
<feature type="domain" description="Guanylate cyclase" evidence="2">
    <location>
        <begin position="178"/>
        <end position="307"/>
    </location>
</feature>
<dbReference type="InterPro" id="IPR001054">
    <property type="entry name" value="A/G_cyclase"/>
</dbReference>
<dbReference type="Proteomes" id="UP000284892">
    <property type="component" value="Unassembled WGS sequence"/>
</dbReference>
<name>A0A420DGD0_9FLAO</name>
<keyword evidence="1" id="KW-0472">Membrane</keyword>
<accession>A0A420DGD0</accession>
<dbReference type="RefSeq" id="WP_120201600.1">
    <property type="nucleotide sequence ID" value="NZ_RAQJ01000004.1"/>
</dbReference>
<reference evidence="3 4" key="1">
    <citation type="submission" date="2018-09" db="EMBL/GenBank/DDBJ databases">
        <title>Genomic Encyclopedia of Archaeal and Bacterial Type Strains, Phase II (KMG-II): from individual species to whole genera.</title>
        <authorList>
            <person name="Goeker M."/>
        </authorList>
    </citation>
    <scope>NUCLEOTIDE SEQUENCE [LARGE SCALE GENOMIC DNA]</scope>
    <source>
        <strain evidence="3 4">DSM 26283</strain>
    </source>
</reference>
<dbReference type="Pfam" id="PF00211">
    <property type="entry name" value="Guanylate_cyc"/>
    <property type="match status" value="1"/>
</dbReference>
<feature type="transmembrane region" description="Helical" evidence="1">
    <location>
        <begin position="51"/>
        <end position="71"/>
    </location>
</feature>
<evidence type="ECO:0000259" key="2">
    <source>
        <dbReference type="PROSITE" id="PS50125"/>
    </source>
</evidence>
<dbReference type="GO" id="GO:0035556">
    <property type="term" value="P:intracellular signal transduction"/>
    <property type="evidence" value="ECO:0007669"/>
    <property type="project" value="InterPro"/>
</dbReference>
<gene>
    <name evidence="3" type="ORF">BXY80_2058</name>
</gene>
<dbReference type="Gene3D" id="3.30.70.1230">
    <property type="entry name" value="Nucleotide cyclase"/>
    <property type="match status" value="1"/>
</dbReference>
<dbReference type="CDD" id="cd07302">
    <property type="entry name" value="CHD"/>
    <property type="match status" value="1"/>
</dbReference>
<keyword evidence="1" id="KW-0812">Transmembrane</keyword>
<evidence type="ECO:0000313" key="4">
    <source>
        <dbReference type="Proteomes" id="UP000284892"/>
    </source>
</evidence>
<dbReference type="GO" id="GO:0004016">
    <property type="term" value="F:adenylate cyclase activity"/>
    <property type="evidence" value="ECO:0007669"/>
    <property type="project" value="UniProtKB-ARBA"/>
</dbReference>
<keyword evidence="1" id="KW-1133">Transmembrane helix</keyword>
<sequence>MQTSLKQFGVLLIQSLVFWVLAFLLFALIRYNGQKEELAIFIDEPLSLPTYFWYHYALLIGLIIGVFYAIIEFLFETFLNKRLILGLNVIIKTIIYFIFIIASLSIISIFVEDQLDINLSNDMGWWRESKLFWNIVIYFLVASIVFSFIKIANDKFGRGTFFNMLIGKYRKPQEEERILMFLDLKDSTTIAESLGHTIYSQFIQDCFLDLNRILNKFDAEVYQYVGDEAVLSWNYKNGLKNSKCIELFFAFQNQLQKRNQFYNATYEFMPEFKAGLHAGKLMIAEVGLIKKELAYHGDVINTTARIQGECNVYNESLLISEVLLNMIKLNSFFITNHLGEILLKGKQSKINIYSIKKAYSI</sequence>